<dbReference type="RefSeq" id="WP_121125440.1">
    <property type="nucleotide sequence ID" value="NZ_RBWS01000012.1"/>
</dbReference>
<reference evidence="2 3" key="1">
    <citation type="submission" date="2018-10" db="EMBL/GenBank/DDBJ databases">
        <title>Sphingobacterium sp. M05W1-28.</title>
        <authorList>
            <person name="Cai H."/>
        </authorList>
    </citation>
    <scope>NUCLEOTIDE SEQUENCE [LARGE SCALE GENOMIC DNA]</scope>
    <source>
        <strain evidence="2 3">M05W1-28</strain>
    </source>
</reference>
<keyword evidence="3" id="KW-1185">Reference proteome</keyword>
<dbReference type="Proteomes" id="UP000282423">
    <property type="component" value="Unassembled WGS sequence"/>
</dbReference>
<feature type="transmembrane region" description="Helical" evidence="1">
    <location>
        <begin position="148"/>
        <end position="170"/>
    </location>
</feature>
<comment type="caution">
    <text evidence="2">The sequence shown here is derived from an EMBL/GenBank/DDBJ whole genome shotgun (WGS) entry which is preliminary data.</text>
</comment>
<name>A0A420VW33_9SPHI</name>
<evidence type="ECO:0000256" key="1">
    <source>
        <dbReference type="SAM" id="Phobius"/>
    </source>
</evidence>
<gene>
    <name evidence="2" type="ORF">D7322_16905</name>
</gene>
<protein>
    <submittedName>
        <fullName evidence="2">Uncharacterized protein</fullName>
    </submittedName>
</protein>
<feature type="transmembrane region" description="Helical" evidence="1">
    <location>
        <begin position="68"/>
        <end position="88"/>
    </location>
</feature>
<feature type="transmembrane region" description="Helical" evidence="1">
    <location>
        <begin position="123"/>
        <end position="142"/>
    </location>
</feature>
<evidence type="ECO:0000313" key="3">
    <source>
        <dbReference type="Proteomes" id="UP000282423"/>
    </source>
</evidence>
<organism evidence="2 3">
    <name type="scientific">Sphingobacterium puteale</name>
    <dbReference type="NCBI Taxonomy" id="2420510"/>
    <lineage>
        <taxon>Bacteria</taxon>
        <taxon>Pseudomonadati</taxon>
        <taxon>Bacteroidota</taxon>
        <taxon>Sphingobacteriia</taxon>
        <taxon>Sphingobacteriales</taxon>
        <taxon>Sphingobacteriaceae</taxon>
        <taxon>Sphingobacterium</taxon>
    </lineage>
</organism>
<sequence length="196" mass="23070">MMNNDITALKKVWQTAETDTDKNLKEFHQELRRWRKKKKRAVFFWSISVILFSSISLGYIIYTDELNSISKSISEIIVLLISVYLFSYSWQKINKERKEYLSNSIDFIKTLSAIHWKQKRQELNIFSIGMTLFLIAIFLYCLDSLNHSSALIIFALSVLLILILTLWVIIKPLLWKRVKIKNQTLSAKIAKVLKHD</sequence>
<evidence type="ECO:0000313" key="2">
    <source>
        <dbReference type="EMBL" id="RKO70554.1"/>
    </source>
</evidence>
<dbReference type="OrthoDB" id="708741at2"/>
<proteinExistence type="predicted"/>
<dbReference type="EMBL" id="RBWS01000012">
    <property type="protein sequence ID" value="RKO70554.1"/>
    <property type="molecule type" value="Genomic_DNA"/>
</dbReference>
<accession>A0A420VW33</accession>
<feature type="transmembrane region" description="Helical" evidence="1">
    <location>
        <begin position="42"/>
        <end position="62"/>
    </location>
</feature>
<keyword evidence="1" id="KW-1133">Transmembrane helix</keyword>
<keyword evidence="1" id="KW-0812">Transmembrane</keyword>
<keyword evidence="1" id="KW-0472">Membrane</keyword>
<dbReference type="AlphaFoldDB" id="A0A420VW33"/>